<dbReference type="Gramene" id="PNW84213">
    <property type="protein sequence ID" value="PNW84213"/>
    <property type="gene ID" value="CHLRE_04g225500v5"/>
</dbReference>
<feature type="coiled-coil region" evidence="1">
    <location>
        <begin position="74"/>
        <end position="154"/>
    </location>
</feature>
<evidence type="ECO:0000313" key="4">
    <source>
        <dbReference type="Proteomes" id="UP000006906"/>
    </source>
</evidence>
<dbReference type="RefSeq" id="XP_042925341.1">
    <property type="nucleotide sequence ID" value="XM_043061989.1"/>
</dbReference>
<evidence type="ECO:0000256" key="1">
    <source>
        <dbReference type="SAM" id="Coils"/>
    </source>
</evidence>
<dbReference type="Proteomes" id="UP000006906">
    <property type="component" value="Chromosome 4"/>
</dbReference>
<dbReference type="OrthoDB" id="541018at2759"/>
<sequence>MGSDKQMDSKSTAKLFKTRVSQHLEGVETPSSSASSSISSSSRQPLAACKLRAKEQNATVVASLRSSRAVLDVLTQLEGRMDSQDRQIRELQAANRELQAATSELQAAQQATNRELQAANSAQQATNRELQATNRELQAEHRELRGRVDMLASQSAAHGLVLLRYVADLVHQKLEQRFDSGEDSRPPDMQYSVWLAALQARHPQYFEQHHLDAPAIQLLHKGRGTLFHAGNLAAHQPPQAHADAALADAVREQLAWNTLWAFVNSPER</sequence>
<feature type="region of interest" description="Disordered" evidence="2">
    <location>
        <begin position="1"/>
        <end position="42"/>
    </location>
</feature>
<keyword evidence="1" id="KW-0175">Coiled coil</keyword>
<evidence type="ECO:0000256" key="2">
    <source>
        <dbReference type="SAM" id="MobiDB-lite"/>
    </source>
</evidence>
<name>A0A2K3DUK3_CHLRE</name>
<dbReference type="EMBL" id="CM008965">
    <property type="protein sequence ID" value="PNW84214.1"/>
    <property type="molecule type" value="Genomic_DNA"/>
</dbReference>
<dbReference type="EMBL" id="CM008965">
    <property type="protein sequence ID" value="PNW84213.1"/>
    <property type="molecule type" value="Genomic_DNA"/>
</dbReference>
<gene>
    <name evidence="3" type="ORF">CHLRE_04g225500v5</name>
</gene>
<dbReference type="GeneID" id="5717904"/>
<reference evidence="3 4" key="1">
    <citation type="journal article" date="2007" name="Science">
        <title>The Chlamydomonas genome reveals the evolution of key animal and plant functions.</title>
        <authorList>
            <person name="Merchant S.S."/>
            <person name="Prochnik S.E."/>
            <person name="Vallon O."/>
            <person name="Harris E.H."/>
            <person name="Karpowicz S.J."/>
            <person name="Witman G.B."/>
            <person name="Terry A."/>
            <person name="Salamov A."/>
            <person name="Fritz-Laylin L.K."/>
            <person name="Marechal-Drouard L."/>
            <person name="Marshall W.F."/>
            <person name="Qu L.H."/>
            <person name="Nelson D.R."/>
            <person name="Sanderfoot A.A."/>
            <person name="Spalding M.H."/>
            <person name="Kapitonov V.V."/>
            <person name="Ren Q."/>
            <person name="Ferris P."/>
            <person name="Lindquist E."/>
            <person name="Shapiro H."/>
            <person name="Lucas S.M."/>
            <person name="Grimwood J."/>
            <person name="Schmutz J."/>
            <person name="Cardol P."/>
            <person name="Cerutti H."/>
            <person name="Chanfreau G."/>
            <person name="Chen C.L."/>
            <person name="Cognat V."/>
            <person name="Croft M.T."/>
            <person name="Dent R."/>
            <person name="Dutcher S."/>
            <person name="Fernandez E."/>
            <person name="Fukuzawa H."/>
            <person name="Gonzalez-Ballester D."/>
            <person name="Gonzalez-Halphen D."/>
            <person name="Hallmann A."/>
            <person name="Hanikenne M."/>
            <person name="Hippler M."/>
            <person name="Inwood W."/>
            <person name="Jabbari K."/>
            <person name="Kalanon M."/>
            <person name="Kuras R."/>
            <person name="Lefebvre P.A."/>
            <person name="Lemaire S.D."/>
            <person name="Lobanov A.V."/>
            <person name="Lohr M."/>
            <person name="Manuell A."/>
            <person name="Meier I."/>
            <person name="Mets L."/>
            <person name="Mittag M."/>
            <person name="Mittelmeier T."/>
            <person name="Moroney J.V."/>
            <person name="Moseley J."/>
            <person name="Napoli C."/>
            <person name="Nedelcu A.M."/>
            <person name="Niyogi K."/>
            <person name="Novoselov S.V."/>
            <person name="Paulsen I.T."/>
            <person name="Pazour G."/>
            <person name="Purton S."/>
            <person name="Ral J.P."/>
            <person name="Riano-Pachon D.M."/>
            <person name="Riekhof W."/>
            <person name="Rymarquis L."/>
            <person name="Schroda M."/>
            <person name="Stern D."/>
            <person name="Umen J."/>
            <person name="Willows R."/>
            <person name="Wilson N."/>
            <person name="Zimmer S.L."/>
            <person name="Allmer J."/>
            <person name="Balk J."/>
            <person name="Bisova K."/>
            <person name="Chen C.J."/>
            <person name="Elias M."/>
            <person name="Gendler K."/>
            <person name="Hauser C."/>
            <person name="Lamb M.R."/>
            <person name="Ledford H."/>
            <person name="Long J.C."/>
            <person name="Minagawa J."/>
            <person name="Page M.D."/>
            <person name="Pan J."/>
            <person name="Pootakham W."/>
            <person name="Roje S."/>
            <person name="Rose A."/>
            <person name="Stahlberg E."/>
            <person name="Terauchi A.M."/>
            <person name="Yang P."/>
            <person name="Ball S."/>
            <person name="Bowler C."/>
            <person name="Dieckmann C.L."/>
            <person name="Gladyshev V.N."/>
            <person name="Green P."/>
            <person name="Jorgensen R."/>
            <person name="Mayfield S."/>
            <person name="Mueller-Roeber B."/>
            <person name="Rajamani S."/>
            <person name="Sayre R.T."/>
            <person name="Brokstein P."/>
            <person name="Dubchak I."/>
            <person name="Goodstein D."/>
            <person name="Hornick L."/>
            <person name="Huang Y.W."/>
            <person name="Jhaveri J."/>
            <person name="Luo Y."/>
            <person name="Martinez D."/>
            <person name="Ngau W.C."/>
            <person name="Otillar B."/>
            <person name="Poliakov A."/>
            <person name="Porter A."/>
            <person name="Szajkowski L."/>
            <person name="Werner G."/>
            <person name="Zhou K."/>
            <person name="Grigoriev I.V."/>
            <person name="Rokhsar D.S."/>
            <person name="Grossman A.R."/>
        </authorList>
    </citation>
    <scope>NUCLEOTIDE SEQUENCE [LARGE SCALE GENOMIC DNA]</scope>
    <source>
        <strain evidence="4">CC-503</strain>
        <strain evidence="3">CC-503 cw92 mt+</strain>
    </source>
</reference>
<protein>
    <submittedName>
        <fullName evidence="3">Uncharacterized protein</fullName>
    </submittedName>
</protein>
<dbReference type="KEGG" id="cre:CHLRE_04g225500v5"/>
<dbReference type="AlphaFoldDB" id="A0A2K3DUK3"/>
<feature type="compositionally biased region" description="Low complexity" evidence="2">
    <location>
        <begin position="31"/>
        <end position="42"/>
    </location>
</feature>
<evidence type="ECO:0000313" key="3">
    <source>
        <dbReference type="EMBL" id="PNW84213.1"/>
    </source>
</evidence>
<organism evidence="3 4">
    <name type="scientific">Chlamydomonas reinhardtii</name>
    <name type="common">Chlamydomonas smithii</name>
    <dbReference type="NCBI Taxonomy" id="3055"/>
    <lineage>
        <taxon>Eukaryota</taxon>
        <taxon>Viridiplantae</taxon>
        <taxon>Chlorophyta</taxon>
        <taxon>core chlorophytes</taxon>
        <taxon>Chlorophyceae</taxon>
        <taxon>CS clade</taxon>
        <taxon>Chlamydomonadales</taxon>
        <taxon>Chlamydomonadaceae</taxon>
        <taxon>Chlamydomonas</taxon>
    </lineage>
</organism>
<dbReference type="RefSeq" id="XP_042925342.1">
    <property type="nucleotide sequence ID" value="XM_043061990.1"/>
</dbReference>
<proteinExistence type="predicted"/>
<dbReference type="PaxDb" id="3055-EDP04163"/>
<accession>A0A2K3DUK3</accession>
<reference evidence="3" key="2">
    <citation type="submission" date="2017-07" db="EMBL/GenBank/DDBJ databases">
        <title>WGS assembly of Chlamydomonas reinhardtii.</title>
        <authorList>
            <consortium name="Chlamydomonas Annotation Team"/>
            <consortium name="JGI Annotation Team"/>
            <person name="Merchant S.S."/>
            <person name="Prochnik S.E."/>
            <person name="Vallon O."/>
            <person name="Harris E.H."/>
            <person name="Karpowicz S.J."/>
            <person name="Witman G.B."/>
            <person name="Terry A."/>
            <person name="Salamov A."/>
            <person name="Fritz-Laylin L.K."/>
            <person name="Marechal-Drouard L."/>
            <person name="Marshall W.F."/>
            <person name="Qu L.H."/>
            <person name="Nelson D.R."/>
            <person name="Sanderfoot A.A."/>
            <person name="Spalding M.H."/>
            <person name="Kapitonov V.V."/>
            <person name="Ren Q."/>
            <person name="Ferris P."/>
            <person name="Lindquist E."/>
            <person name="Shapiro H."/>
            <person name="Lucas S.M."/>
            <person name="Grimwood J."/>
            <person name="Schmutz J."/>
            <person name="Grigoriev I.V."/>
            <person name="Rokhsar D.S."/>
        </authorList>
    </citation>
    <scope>NUCLEOTIDE SEQUENCE</scope>
    <source>
        <strain evidence="3">CC-503 cw92 mt+</strain>
    </source>
</reference>
<keyword evidence="4" id="KW-1185">Reference proteome</keyword>
<dbReference type="ExpressionAtlas" id="A0A2K3DUK3">
    <property type="expression patterns" value="baseline"/>
</dbReference>
<dbReference type="Gramene" id="PNW84214">
    <property type="protein sequence ID" value="PNW84214"/>
    <property type="gene ID" value="CHLRE_04g225500v5"/>
</dbReference>